<dbReference type="InterPro" id="IPR036638">
    <property type="entry name" value="HLH_DNA-bd_sf"/>
</dbReference>
<dbReference type="PROSITE" id="PS50888">
    <property type="entry name" value="BHLH"/>
    <property type="match status" value="1"/>
</dbReference>
<keyword evidence="5" id="KW-0539">Nucleus</keyword>
<feature type="region of interest" description="Disordered" evidence="6">
    <location>
        <begin position="209"/>
        <end position="234"/>
    </location>
</feature>
<dbReference type="GO" id="GO:0005634">
    <property type="term" value="C:nucleus"/>
    <property type="evidence" value="ECO:0007669"/>
    <property type="project" value="UniProtKB-SubCell"/>
</dbReference>
<comment type="caution">
    <text evidence="8">The sequence shown here is derived from an EMBL/GenBank/DDBJ whole genome shotgun (WGS) entry which is preliminary data.</text>
</comment>
<accession>A0AAN8YXJ9</accession>
<evidence type="ECO:0000256" key="4">
    <source>
        <dbReference type="ARBA" id="ARBA00023163"/>
    </source>
</evidence>
<dbReference type="SUPFAM" id="SSF47459">
    <property type="entry name" value="HLH, helix-loop-helix DNA-binding domain"/>
    <property type="match status" value="1"/>
</dbReference>
<feature type="compositionally biased region" description="Polar residues" evidence="6">
    <location>
        <begin position="1"/>
        <end position="16"/>
    </location>
</feature>
<dbReference type="GO" id="GO:0046983">
    <property type="term" value="F:protein dimerization activity"/>
    <property type="evidence" value="ECO:0007669"/>
    <property type="project" value="InterPro"/>
</dbReference>
<gene>
    <name evidence="8" type="ORF">RJ641_022849</name>
</gene>
<evidence type="ECO:0000256" key="3">
    <source>
        <dbReference type="ARBA" id="ARBA00023125"/>
    </source>
</evidence>
<feature type="region of interest" description="Disordered" evidence="6">
    <location>
        <begin position="1"/>
        <end position="37"/>
    </location>
</feature>
<dbReference type="PANTHER" id="PTHR47075:SF9">
    <property type="entry name" value="TRANSCRIPTION FACTOR BHLH47"/>
    <property type="match status" value="1"/>
</dbReference>
<feature type="region of interest" description="Disordered" evidence="6">
    <location>
        <begin position="135"/>
        <end position="163"/>
    </location>
</feature>
<comment type="subcellular location">
    <subcellularLocation>
        <location evidence="1">Nucleus</location>
    </subcellularLocation>
</comment>
<reference evidence="8 9" key="1">
    <citation type="submission" date="2023-12" db="EMBL/GenBank/DDBJ databases">
        <title>A high-quality genome assembly for Dillenia turbinata (Dilleniales).</title>
        <authorList>
            <person name="Chanderbali A."/>
        </authorList>
    </citation>
    <scope>NUCLEOTIDE SEQUENCE [LARGE SCALE GENOMIC DNA]</scope>
    <source>
        <strain evidence="8">LSX21</strain>
        <tissue evidence="8">Leaf</tissue>
    </source>
</reference>
<proteinExistence type="predicted"/>
<keyword evidence="2" id="KW-0805">Transcription regulation</keyword>
<keyword evidence="9" id="KW-1185">Reference proteome</keyword>
<evidence type="ECO:0000313" key="8">
    <source>
        <dbReference type="EMBL" id="KAK6913248.1"/>
    </source>
</evidence>
<dbReference type="Proteomes" id="UP001370490">
    <property type="component" value="Unassembled WGS sequence"/>
</dbReference>
<evidence type="ECO:0000256" key="6">
    <source>
        <dbReference type="SAM" id="MobiDB-lite"/>
    </source>
</evidence>
<keyword evidence="3" id="KW-0238">DNA-binding</keyword>
<dbReference type="InterPro" id="IPR057075">
    <property type="entry name" value="bHLH_IRO3"/>
</dbReference>
<name>A0AAN8YXJ9_9MAGN</name>
<dbReference type="PANTHER" id="PTHR47075">
    <property type="entry name" value="TRANSCRIPTION FACTOR BHLH47"/>
    <property type="match status" value="1"/>
</dbReference>
<evidence type="ECO:0000259" key="7">
    <source>
        <dbReference type="PROSITE" id="PS50888"/>
    </source>
</evidence>
<organism evidence="8 9">
    <name type="scientific">Dillenia turbinata</name>
    <dbReference type="NCBI Taxonomy" id="194707"/>
    <lineage>
        <taxon>Eukaryota</taxon>
        <taxon>Viridiplantae</taxon>
        <taxon>Streptophyta</taxon>
        <taxon>Embryophyta</taxon>
        <taxon>Tracheophyta</taxon>
        <taxon>Spermatophyta</taxon>
        <taxon>Magnoliopsida</taxon>
        <taxon>eudicotyledons</taxon>
        <taxon>Gunneridae</taxon>
        <taxon>Pentapetalae</taxon>
        <taxon>Dilleniales</taxon>
        <taxon>Dilleniaceae</taxon>
        <taxon>Dillenia</taxon>
    </lineage>
</organism>
<protein>
    <submittedName>
        <fullName evidence="8">Myc-type, basic helix-loop-helix (BHLH) domain</fullName>
    </submittedName>
</protein>
<evidence type="ECO:0000313" key="9">
    <source>
        <dbReference type="Proteomes" id="UP001370490"/>
    </source>
</evidence>
<dbReference type="EMBL" id="JBAMMX010000027">
    <property type="protein sequence ID" value="KAK6913248.1"/>
    <property type="molecule type" value="Genomic_DNA"/>
</dbReference>
<keyword evidence="4" id="KW-0804">Transcription</keyword>
<evidence type="ECO:0000256" key="2">
    <source>
        <dbReference type="ARBA" id="ARBA00023015"/>
    </source>
</evidence>
<dbReference type="Gene3D" id="4.10.280.10">
    <property type="entry name" value="Helix-loop-helix DNA-binding domain"/>
    <property type="match status" value="1"/>
</dbReference>
<sequence>MISEARTSSVDNNSRSVAEKQGSRSPPPAGKKCVKVPKKIHKAEREKLKRDQLNELFSELGNALEPSQQSNGKACILTDAARLLRDLIAQVDCLKRENMTLLSESHYMIAEKDELREEQSALKAQIEELQRELDEKTRTTATWDGHLQSETSSNSDRQEESLVLPSAEGVPQQFPSLGPVYVLPFPPGLQAYHTPETMGFISKIPSNVSKPHARYPSSSDTWQAQIFGEHPSTT</sequence>
<evidence type="ECO:0000256" key="1">
    <source>
        <dbReference type="ARBA" id="ARBA00004123"/>
    </source>
</evidence>
<dbReference type="Pfam" id="PF23177">
    <property type="entry name" value="bHLH_IRO3"/>
    <property type="match status" value="1"/>
</dbReference>
<dbReference type="AlphaFoldDB" id="A0AAN8YXJ9"/>
<evidence type="ECO:0000256" key="5">
    <source>
        <dbReference type="ARBA" id="ARBA00023242"/>
    </source>
</evidence>
<dbReference type="InterPro" id="IPR011598">
    <property type="entry name" value="bHLH_dom"/>
</dbReference>
<dbReference type="GO" id="GO:0003677">
    <property type="term" value="F:DNA binding"/>
    <property type="evidence" value="ECO:0007669"/>
    <property type="project" value="UniProtKB-KW"/>
</dbReference>
<feature type="domain" description="BHLH" evidence="7">
    <location>
        <begin position="37"/>
        <end position="87"/>
    </location>
</feature>